<organism evidence="2 3">
    <name type="scientific">Coprinopsis cinerea (strain Okayama-7 / 130 / ATCC MYA-4618 / FGSC 9003)</name>
    <name type="common">Inky cap fungus</name>
    <name type="synonym">Hormographiella aspergillata</name>
    <dbReference type="NCBI Taxonomy" id="240176"/>
    <lineage>
        <taxon>Eukaryota</taxon>
        <taxon>Fungi</taxon>
        <taxon>Dikarya</taxon>
        <taxon>Basidiomycota</taxon>
        <taxon>Agaricomycotina</taxon>
        <taxon>Agaricomycetes</taxon>
        <taxon>Agaricomycetidae</taxon>
        <taxon>Agaricales</taxon>
        <taxon>Agaricineae</taxon>
        <taxon>Psathyrellaceae</taxon>
        <taxon>Coprinopsis</taxon>
    </lineage>
</organism>
<keyword evidence="3" id="KW-1185">Reference proteome</keyword>
<comment type="caution">
    <text evidence="2">The sequence shown here is derived from an EMBL/GenBank/DDBJ whole genome shotgun (WGS) entry which is preliminary data.</text>
</comment>
<feature type="compositionally biased region" description="Basic and acidic residues" evidence="1">
    <location>
        <begin position="45"/>
        <end position="59"/>
    </location>
</feature>
<dbReference type="HOGENOM" id="CLU_2757689_0_0_1"/>
<sequence>MKSLHLGDGGTPAWTSLLLERPPSSLQLYTKEKQNAIARFTKRYRYLDRNESPPREVKTPRHTHAGSTRS</sequence>
<accession>D6RQF2</accession>
<dbReference type="InParanoid" id="D6RQF2"/>
<feature type="region of interest" description="Disordered" evidence="1">
    <location>
        <begin position="43"/>
        <end position="70"/>
    </location>
</feature>
<dbReference type="AlphaFoldDB" id="D6RQF2"/>
<name>D6RQF2_COPC7</name>
<dbReference type="Proteomes" id="UP000001861">
    <property type="component" value="Unassembled WGS sequence"/>
</dbReference>
<dbReference type="EMBL" id="AACS02000011">
    <property type="protein sequence ID" value="EFI26768.1"/>
    <property type="molecule type" value="Genomic_DNA"/>
</dbReference>
<proteinExistence type="predicted"/>
<dbReference type="GeneID" id="9379923"/>
<protein>
    <submittedName>
        <fullName evidence="2">Uncharacterized protein</fullName>
    </submittedName>
</protein>
<evidence type="ECO:0000256" key="1">
    <source>
        <dbReference type="SAM" id="MobiDB-lite"/>
    </source>
</evidence>
<dbReference type="KEGG" id="cci:CC1G_15691"/>
<evidence type="ECO:0000313" key="3">
    <source>
        <dbReference type="Proteomes" id="UP000001861"/>
    </source>
</evidence>
<dbReference type="RefSeq" id="XP_002910262.1">
    <property type="nucleotide sequence ID" value="XM_002910216.1"/>
</dbReference>
<gene>
    <name evidence="2" type="ORF">CC1G_15691</name>
</gene>
<reference evidence="2 3" key="1">
    <citation type="journal article" date="2010" name="Proc. Natl. Acad. Sci. U.S.A.">
        <title>Insights into evolution of multicellular fungi from the assembled chromosomes of the mushroom Coprinopsis cinerea (Coprinus cinereus).</title>
        <authorList>
            <person name="Stajich J.E."/>
            <person name="Wilke S.K."/>
            <person name="Ahren D."/>
            <person name="Au C.H."/>
            <person name="Birren B.W."/>
            <person name="Borodovsky M."/>
            <person name="Burns C."/>
            <person name="Canback B."/>
            <person name="Casselton L.A."/>
            <person name="Cheng C.K."/>
            <person name="Deng J."/>
            <person name="Dietrich F.S."/>
            <person name="Fargo D.C."/>
            <person name="Farman M.L."/>
            <person name="Gathman A.C."/>
            <person name="Goldberg J."/>
            <person name="Guigo R."/>
            <person name="Hoegger P.J."/>
            <person name="Hooker J.B."/>
            <person name="Huggins A."/>
            <person name="James T.Y."/>
            <person name="Kamada T."/>
            <person name="Kilaru S."/>
            <person name="Kodira C."/>
            <person name="Kues U."/>
            <person name="Kupfer D."/>
            <person name="Kwan H.S."/>
            <person name="Lomsadze A."/>
            <person name="Li W."/>
            <person name="Lilly W.W."/>
            <person name="Ma L.J."/>
            <person name="Mackey A.J."/>
            <person name="Manning G."/>
            <person name="Martin F."/>
            <person name="Muraguchi H."/>
            <person name="Natvig D.O."/>
            <person name="Palmerini H."/>
            <person name="Ramesh M.A."/>
            <person name="Rehmeyer C.J."/>
            <person name="Roe B.A."/>
            <person name="Shenoy N."/>
            <person name="Stanke M."/>
            <person name="Ter-Hovhannisyan V."/>
            <person name="Tunlid A."/>
            <person name="Velagapudi R."/>
            <person name="Vision T.J."/>
            <person name="Zeng Q."/>
            <person name="Zolan M.E."/>
            <person name="Pukkila P.J."/>
        </authorList>
    </citation>
    <scope>NUCLEOTIDE SEQUENCE [LARGE SCALE GENOMIC DNA]</scope>
    <source>
        <strain evidence="3">Okayama-7 / 130 / ATCC MYA-4618 / FGSC 9003</strain>
    </source>
</reference>
<dbReference type="VEuPathDB" id="FungiDB:CC1G_15691"/>
<evidence type="ECO:0000313" key="2">
    <source>
        <dbReference type="EMBL" id="EFI26768.1"/>
    </source>
</evidence>